<accession>A0A3L8GDY5</accession>
<comment type="caution">
    <text evidence="4">The sequence shown here is derived from an EMBL/GenBank/DDBJ whole genome shotgun (WGS) entry which is preliminary data.</text>
</comment>
<keyword evidence="2" id="KW-0378">Hydrolase</keyword>
<dbReference type="Proteomes" id="UP000269148">
    <property type="component" value="Unassembled WGS sequence"/>
</dbReference>
<feature type="domain" description="Isochorismatase-like" evidence="3">
    <location>
        <begin position="7"/>
        <end position="111"/>
    </location>
</feature>
<dbReference type="AlphaFoldDB" id="A0A3L8GDY5"/>
<evidence type="ECO:0000259" key="3">
    <source>
        <dbReference type="Pfam" id="PF00857"/>
    </source>
</evidence>
<dbReference type="GO" id="GO:0016787">
    <property type="term" value="F:hydrolase activity"/>
    <property type="evidence" value="ECO:0007669"/>
    <property type="project" value="UniProtKB-KW"/>
</dbReference>
<gene>
    <name evidence="4" type="ORF">DIY07_07215</name>
</gene>
<reference evidence="4 5" key="1">
    <citation type="submission" date="2018-06" db="EMBL/GenBank/DDBJ databases">
        <title>Mutators as drivers of adaptation in pathogenic bacteria and a risk factor for host jumps and vaccine escape.</title>
        <authorList>
            <person name="Barnes A.C."/>
            <person name="Silayeva O."/>
        </authorList>
    </citation>
    <scope>NUCLEOTIDE SEQUENCE [LARGE SCALE GENOMIC DNA]</scope>
    <source>
        <strain evidence="4 5">QMA0445</strain>
    </source>
</reference>
<protein>
    <submittedName>
        <fullName evidence="4">Isochorismatase family protein</fullName>
    </submittedName>
</protein>
<name>A0A3L8GDY5_STRIN</name>
<evidence type="ECO:0000313" key="4">
    <source>
        <dbReference type="EMBL" id="RLU56026.1"/>
    </source>
</evidence>
<sequence>MLEINRDSALEDFNARIDLYRKKDKNIIFIQHNDLSLKNGTPEWKIDERLHLNKNDLCIQKTHANAFYKTDLLNKLIDKNTKSIEFCGAQTEYCVNATVEFAFGLGFDNFMKKGHTSTENNEFLSAQKTVEYFENNIWNNRFLKIID</sequence>
<dbReference type="InterPro" id="IPR000868">
    <property type="entry name" value="Isochorismatase-like_dom"/>
</dbReference>
<dbReference type="PANTHER" id="PTHR43540">
    <property type="entry name" value="PEROXYUREIDOACRYLATE/UREIDOACRYLATE AMIDOHYDROLASE-RELATED"/>
    <property type="match status" value="1"/>
</dbReference>
<dbReference type="InterPro" id="IPR050272">
    <property type="entry name" value="Isochorismatase-like_hydrls"/>
</dbReference>
<dbReference type="Pfam" id="PF00857">
    <property type="entry name" value="Isochorismatase"/>
    <property type="match status" value="1"/>
</dbReference>
<evidence type="ECO:0000256" key="1">
    <source>
        <dbReference type="ARBA" id="ARBA00006336"/>
    </source>
</evidence>
<dbReference type="Gene3D" id="3.40.50.850">
    <property type="entry name" value="Isochorismatase-like"/>
    <property type="match status" value="1"/>
</dbReference>
<comment type="similarity">
    <text evidence="1">Belongs to the isochorismatase family.</text>
</comment>
<dbReference type="SUPFAM" id="SSF52499">
    <property type="entry name" value="Isochorismatase-like hydrolases"/>
    <property type="match status" value="1"/>
</dbReference>
<evidence type="ECO:0000256" key="2">
    <source>
        <dbReference type="ARBA" id="ARBA00022801"/>
    </source>
</evidence>
<dbReference type="OrthoDB" id="9785724at2"/>
<dbReference type="InterPro" id="IPR036380">
    <property type="entry name" value="Isochorismatase-like_sf"/>
</dbReference>
<proteinExistence type="inferred from homology"/>
<organism evidence="4 5">
    <name type="scientific">Streptococcus iniae</name>
    <name type="common">Streptococcus shiloi</name>
    <dbReference type="NCBI Taxonomy" id="1346"/>
    <lineage>
        <taxon>Bacteria</taxon>
        <taxon>Bacillati</taxon>
        <taxon>Bacillota</taxon>
        <taxon>Bacilli</taxon>
        <taxon>Lactobacillales</taxon>
        <taxon>Streptococcaceae</taxon>
        <taxon>Streptococcus</taxon>
    </lineage>
</organism>
<dbReference type="EMBL" id="QLQD01000064">
    <property type="protein sequence ID" value="RLU56026.1"/>
    <property type="molecule type" value="Genomic_DNA"/>
</dbReference>
<evidence type="ECO:0000313" key="5">
    <source>
        <dbReference type="Proteomes" id="UP000269148"/>
    </source>
</evidence>
<dbReference type="PANTHER" id="PTHR43540:SF14">
    <property type="entry name" value="ISOCHORISMATASE"/>
    <property type="match status" value="1"/>
</dbReference>
<dbReference type="RefSeq" id="WP_080613199.1">
    <property type="nucleotide sequence ID" value="NZ_CP125107.1"/>
</dbReference>